<evidence type="ECO:0000313" key="1">
    <source>
        <dbReference type="EMBL" id="KAJ3551475.1"/>
    </source>
</evidence>
<gene>
    <name evidence="1" type="ORF">NM688_g4681</name>
</gene>
<accession>A0ACC1T1Z0</accession>
<dbReference type="Proteomes" id="UP001148662">
    <property type="component" value="Unassembled WGS sequence"/>
</dbReference>
<dbReference type="EMBL" id="JANHOG010000796">
    <property type="protein sequence ID" value="KAJ3551475.1"/>
    <property type="molecule type" value="Genomic_DNA"/>
</dbReference>
<organism evidence="1 2">
    <name type="scientific">Phlebia brevispora</name>
    <dbReference type="NCBI Taxonomy" id="194682"/>
    <lineage>
        <taxon>Eukaryota</taxon>
        <taxon>Fungi</taxon>
        <taxon>Dikarya</taxon>
        <taxon>Basidiomycota</taxon>
        <taxon>Agaricomycotina</taxon>
        <taxon>Agaricomycetes</taxon>
        <taxon>Polyporales</taxon>
        <taxon>Meruliaceae</taxon>
        <taxon>Phlebia</taxon>
    </lineage>
</organism>
<reference evidence="1" key="1">
    <citation type="submission" date="2022-07" db="EMBL/GenBank/DDBJ databases">
        <title>Genome Sequence of Phlebia brevispora.</title>
        <authorList>
            <person name="Buettner E."/>
        </authorList>
    </citation>
    <scope>NUCLEOTIDE SEQUENCE</scope>
    <source>
        <strain evidence="1">MPL23</strain>
    </source>
</reference>
<proteinExistence type="predicted"/>
<evidence type="ECO:0000313" key="2">
    <source>
        <dbReference type="Proteomes" id="UP001148662"/>
    </source>
</evidence>
<protein>
    <submittedName>
        <fullName evidence="1">Uncharacterized protein</fullName>
    </submittedName>
</protein>
<comment type="caution">
    <text evidence="1">The sequence shown here is derived from an EMBL/GenBank/DDBJ whole genome shotgun (WGS) entry which is preliminary data.</text>
</comment>
<name>A0ACC1T1Z0_9APHY</name>
<keyword evidence="2" id="KW-1185">Reference proteome</keyword>
<sequence>MQRHAEFSDKIREAIRSSFGDGLKSMFYITIVATAPAKQRRGYASTLMRIACATADETTCVTWLVLGNVCMNSAFNLPSDLPLLCVFCWAKMTLNGRRSPYLWTYDKGGTIISTEGEGSDGLMFDASRGSCILYLRGVMAFQQDLTTYGAIIYQTSMVRFAKPHSRHELVRGKPDCSESKTNARKLNARPRPSNRPCAPNRIAACRSGILGLGGWVARSLHRFEEQVLHRSEPHRFEEQVLPSGPSAQSTARLAALTGRWNKPRGCAQAALKQESREVVIAHIFSVGGA</sequence>